<dbReference type="Proteomes" id="UP000639338">
    <property type="component" value="Unassembled WGS sequence"/>
</dbReference>
<comment type="caution">
    <text evidence="1">The sequence shown here is derived from an EMBL/GenBank/DDBJ whole genome shotgun (WGS) entry which is preliminary data.</text>
</comment>
<proteinExistence type="predicted"/>
<dbReference type="OrthoDB" id="5918429at2759"/>
<organism evidence="1 2">
    <name type="scientific">Aphidius gifuensis</name>
    <name type="common">Parasitoid wasp</name>
    <dbReference type="NCBI Taxonomy" id="684658"/>
    <lineage>
        <taxon>Eukaryota</taxon>
        <taxon>Metazoa</taxon>
        <taxon>Ecdysozoa</taxon>
        <taxon>Arthropoda</taxon>
        <taxon>Hexapoda</taxon>
        <taxon>Insecta</taxon>
        <taxon>Pterygota</taxon>
        <taxon>Neoptera</taxon>
        <taxon>Endopterygota</taxon>
        <taxon>Hymenoptera</taxon>
        <taxon>Apocrita</taxon>
        <taxon>Ichneumonoidea</taxon>
        <taxon>Braconidae</taxon>
        <taxon>Aphidiinae</taxon>
        <taxon>Aphidius</taxon>
    </lineage>
</organism>
<evidence type="ECO:0000313" key="1">
    <source>
        <dbReference type="EMBL" id="KAF7992516.1"/>
    </source>
</evidence>
<gene>
    <name evidence="1" type="ORF">HCN44_004860</name>
</gene>
<reference evidence="1 2" key="1">
    <citation type="submission" date="2020-08" db="EMBL/GenBank/DDBJ databases">
        <title>Aphidius gifuensis genome sequencing and assembly.</title>
        <authorList>
            <person name="Du Z."/>
        </authorList>
    </citation>
    <scope>NUCLEOTIDE SEQUENCE [LARGE SCALE GENOMIC DNA]</scope>
    <source>
        <strain evidence="1">YNYX2018</strain>
        <tissue evidence="1">Adults</tissue>
    </source>
</reference>
<dbReference type="AlphaFoldDB" id="A0A834XTH2"/>
<protein>
    <submittedName>
        <fullName evidence="1">Uncharacterized protein</fullName>
    </submittedName>
</protein>
<name>A0A834XTH2_APHGI</name>
<keyword evidence="2" id="KW-1185">Reference proteome</keyword>
<sequence>MSSSFERDAAAVLEQLIKKHHVLYGKIFHCYLVCKLHFWVHYPEAMKQHGPLRYMSTIRGEAKHRFFTKIAASVSLRRNPSYTSADLGINILDIGEIRCTSTTMSWEAGPNQKLISQLLRSSIDDKSLTTSSNNINLLDEEQSIDESFDKH</sequence>
<evidence type="ECO:0000313" key="2">
    <source>
        <dbReference type="Proteomes" id="UP000639338"/>
    </source>
</evidence>
<accession>A0A834XTH2</accession>
<dbReference type="EMBL" id="JACMRX010000003">
    <property type="protein sequence ID" value="KAF7992516.1"/>
    <property type="molecule type" value="Genomic_DNA"/>
</dbReference>